<dbReference type="KEGG" id="nall:PP769_03770"/>
<dbReference type="EMBL" id="CP116967">
    <property type="protein sequence ID" value="WNM58894.1"/>
    <property type="molecule type" value="Genomic_DNA"/>
</dbReference>
<evidence type="ECO:0000313" key="1">
    <source>
        <dbReference type="EMBL" id="WNM58894.1"/>
    </source>
</evidence>
<accession>A0AA96GI44</accession>
<protein>
    <submittedName>
        <fullName evidence="1">Uncharacterized protein</fullName>
    </submittedName>
</protein>
<dbReference type="RefSeq" id="WP_312645360.1">
    <property type="nucleotide sequence ID" value="NZ_CP116967.1"/>
</dbReference>
<name>A0AA96GI44_9BACT</name>
<dbReference type="AlphaFoldDB" id="A0AA96GI44"/>
<dbReference type="Proteomes" id="UP001302719">
    <property type="component" value="Chromosome"/>
</dbReference>
<keyword evidence="2" id="KW-1185">Reference proteome</keyword>
<sequence>MLALLRTESYHNREFFTFFRNHMASDEHKWEQFAHWWTALAGRHGVADRTEQFFRQGLGPQNALDRAAQEGGDLDYILFTLIRHWIPAVLPPAGQERTAKNDSDYWLESERILKAAVGRLRELKPVIDMLTTPSPLDRPPDSPRSEVEVELANMLEGIAEVVGEYGGPDYTSIIKNFDPIPLRQTQPFKHNKKHSAELWVVFLLREHFRNLGLGKDRAWKLIAQLVDAANIFQSDDQPSTPEALKSWWTKNWPRTYTLLTEKGQQGDAKSTAYQSDYEWFQAWFNWQTASNEAQIPPASKYPNSLT</sequence>
<reference evidence="1 2" key="1">
    <citation type="submission" date="2023-01" db="EMBL/GenBank/DDBJ databases">
        <title>Cultivation and genomic characterization of new, ubiquitous marine nitrite-oxidizing bacteria from the Nitrospirales.</title>
        <authorList>
            <person name="Mueller A.J."/>
            <person name="Daebeler A."/>
            <person name="Herbold C.W."/>
            <person name="Kirkegaard R.H."/>
            <person name="Daims H."/>
        </authorList>
    </citation>
    <scope>NUCLEOTIDE SEQUENCE [LARGE SCALE GENOMIC DNA]</scope>
    <source>
        <strain evidence="1 2">VA</strain>
    </source>
</reference>
<proteinExistence type="predicted"/>
<gene>
    <name evidence="1" type="ORF">PP769_03770</name>
</gene>
<evidence type="ECO:0000313" key="2">
    <source>
        <dbReference type="Proteomes" id="UP001302719"/>
    </source>
</evidence>
<organism evidence="1 2">
    <name type="scientific">Candidatus Nitrospira allomarina</name>
    <dbReference type="NCBI Taxonomy" id="3020900"/>
    <lineage>
        <taxon>Bacteria</taxon>
        <taxon>Pseudomonadati</taxon>
        <taxon>Nitrospirota</taxon>
        <taxon>Nitrospiria</taxon>
        <taxon>Nitrospirales</taxon>
        <taxon>Nitrospiraceae</taxon>
        <taxon>Nitrospira</taxon>
    </lineage>
</organism>